<feature type="transmembrane region" description="Helical" evidence="5">
    <location>
        <begin position="117"/>
        <end position="134"/>
    </location>
</feature>
<feature type="transmembrane region" description="Helical" evidence="5">
    <location>
        <begin position="23"/>
        <end position="42"/>
    </location>
</feature>
<evidence type="ECO:0000313" key="8">
    <source>
        <dbReference type="Proteomes" id="UP000503580"/>
    </source>
</evidence>
<feature type="transmembrane region" description="Helical" evidence="5">
    <location>
        <begin position="345"/>
        <end position="369"/>
    </location>
</feature>
<reference evidence="7 8" key="1">
    <citation type="submission" date="2020-02" db="EMBL/GenBank/DDBJ databases">
        <title>Whole genome PO2S7.</title>
        <authorList>
            <person name="Singha K.M."/>
        </authorList>
    </citation>
    <scope>NUCLEOTIDE SEQUENCE [LARGE SCALE GENOMIC DNA]</scope>
    <source>
        <strain evidence="7 8">PO2S7</strain>
    </source>
</reference>
<feature type="transmembrane region" description="Helical" evidence="5">
    <location>
        <begin position="141"/>
        <end position="162"/>
    </location>
</feature>
<comment type="subcellular location">
    <subcellularLocation>
        <location evidence="1">Membrane</location>
        <topology evidence="1">Multi-pass membrane protein</topology>
    </subcellularLocation>
</comment>
<evidence type="ECO:0000313" key="7">
    <source>
        <dbReference type="EMBL" id="QIR25481.1"/>
    </source>
</evidence>
<dbReference type="PANTHER" id="PTHR37422:SF13">
    <property type="entry name" value="LIPOPOLYSACCHARIDE BIOSYNTHESIS PROTEIN PA4999-RELATED"/>
    <property type="match status" value="1"/>
</dbReference>
<evidence type="ECO:0000256" key="2">
    <source>
        <dbReference type="ARBA" id="ARBA00022692"/>
    </source>
</evidence>
<dbReference type="InterPro" id="IPR007016">
    <property type="entry name" value="O-antigen_ligase-rel_domated"/>
</dbReference>
<dbReference type="KEGG" id="kgn:GY169_01145"/>
<feature type="transmembrane region" description="Helical" evidence="5">
    <location>
        <begin position="86"/>
        <end position="102"/>
    </location>
</feature>
<proteinExistence type="predicted"/>
<sequence>MRLQDNTEGGCAKSMIIKINPGCVNRLSLMNMLLFLMVFGLFTIDNRAILNISTAFALLLSVYLFCKEKVNPLSSIGEFLKERKSLLFFSLWCLFSIAFFTYENEYLAALELLFKDWRYPLVMWLMLIAFKEHLHMIKKTYVFSAILTLSYIVLAVPIIRFLKNNPQELYLQLRYGFAFYVVMLFPFVLTSAVILKQRYLKIPLLAVAFLSFVFLLYTGSRGGIVSLIIETIIVMLILSKDIKKFIFSMFVIAVIAGVGLAAAYNIFPQVKGKIEQTTKLTNVTSSRDKILTQRYPLVMDSVKNNLFGIGYGNSTYDQYLWDHNAPREDGVFNSETNKYNLDEPLFITVLYNVGFGGLILFIASIFVNIQAQIRSIKINKDVFSVSIFASFVGYFLVYCMFEKMFMEIYLIYTLLAFYLANNKSECKR</sequence>
<feature type="domain" description="O-antigen ligase-related" evidence="6">
    <location>
        <begin position="207"/>
        <end position="362"/>
    </location>
</feature>
<keyword evidence="2 5" id="KW-0812">Transmembrane</keyword>
<keyword evidence="7" id="KW-0436">Ligase</keyword>
<evidence type="ECO:0000259" key="6">
    <source>
        <dbReference type="Pfam" id="PF04932"/>
    </source>
</evidence>
<keyword evidence="8" id="KW-1185">Reference proteome</keyword>
<dbReference type="Pfam" id="PF04932">
    <property type="entry name" value="Wzy_C"/>
    <property type="match status" value="1"/>
</dbReference>
<keyword evidence="3 5" id="KW-1133">Transmembrane helix</keyword>
<organism evidence="7 8">
    <name type="scientific">Kluyvera genomosp. 3</name>
    <dbReference type="NCBI Taxonomy" id="2774055"/>
    <lineage>
        <taxon>Bacteria</taxon>
        <taxon>Pseudomonadati</taxon>
        <taxon>Pseudomonadota</taxon>
        <taxon>Gammaproteobacteria</taxon>
        <taxon>Enterobacterales</taxon>
        <taxon>Enterobacteriaceae</taxon>
        <taxon>Kluyvera</taxon>
    </lineage>
</organism>
<feature type="transmembrane region" description="Helical" evidence="5">
    <location>
        <begin position="223"/>
        <end position="239"/>
    </location>
</feature>
<evidence type="ECO:0000256" key="1">
    <source>
        <dbReference type="ARBA" id="ARBA00004141"/>
    </source>
</evidence>
<gene>
    <name evidence="7" type="ORF">GY169_01145</name>
</gene>
<dbReference type="Proteomes" id="UP000503580">
    <property type="component" value="Chromosome"/>
</dbReference>
<feature type="transmembrane region" description="Helical" evidence="5">
    <location>
        <begin position="174"/>
        <end position="195"/>
    </location>
</feature>
<dbReference type="PANTHER" id="PTHR37422">
    <property type="entry name" value="TEICHURONIC ACID BIOSYNTHESIS PROTEIN TUAE"/>
    <property type="match status" value="1"/>
</dbReference>
<dbReference type="GO" id="GO:0016874">
    <property type="term" value="F:ligase activity"/>
    <property type="evidence" value="ECO:0007669"/>
    <property type="project" value="UniProtKB-KW"/>
</dbReference>
<dbReference type="EMBL" id="CP050321">
    <property type="protein sequence ID" value="QIR25481.1"/>
    <property type="molecule type" value="Genomic_DNA"/>
</dbReference>
<dbReference type="RefSeq" id="WP_167574808.1">
    <property type="nucleotide sequence ID" value="NZ_CP050321.1"/>
</dbReference>
<dbReference type="GO" id="GO:0016020">
    <property type="term" value="C:membrane"/>
    <property type="evidence" value="ECO:0007669"/>
    <property type="project" value="UniProtKB-SubCell"/>
</dbReference>
<dbReference type="InterPro" id="IPR051533">
    <property type="entry name" value="WaaL-like"/>
</dbReference>
<dbReference type="AlphaFoldDB" id="A0A6G9RI76"/>
<name>A0A6G9RI76_9ENTR</name>
<evidence type="ECO:0000256" key="5">
    <source>
        <dbReference type="SAM" id="Phobius"/>
    </source>
</evidence>
<feature type="transmembrane region" description="Helical" evidence="5">
    <location>
        <begin position="381"/>
        <end position="398"/>
    </location>
</feature>
<evidence type="ECO:0000256" key="3">
    <source>
        <dbReference type="ARBA" id="ARBA00022989"/>
    </source>
</evidence>
<feature type="transmembrane region" description="Helical" evidence="5">
    <location>
        <begin position="48"/>
        <end position="66"/>
    </location>
</feature>
<feature type="transmembrane region" description="Helical" evidence="5">
    <location>
        <begin position="246"/>
        <end position="267"/>
    </location>
</feature>
<accession>A0A6G9RI76</accession>
<protein>
    <submittedName>
        <fullName evidence="7">O-antigen ligase family protein</fullName>
    </submittedName>
</protein>
<evidence type="ECO:0000256" key="4">
    <source>
        <dbReference type="ARBA" id="ARBA00023136"/>
    </source>
</evidence>
<keyword evidence="4 5" id="KW-0472">Membrane</keyword>
<feature type="transmembrane region" description="Helical" evidence="5">
    <location>
        <begin position="202"/>
        <end position="217"/>
    </location>
</feature>
<feature type="transmembrane region" description="Helical" evidence="5">
    <location>
        <begin position="404"/>
        <end position="420"/>
    </location>
</feature>